<protein>
    <recommendedName>
        <fullName evidence="5">Porin</fullName>
    </recommendedName>
</protein>
<reference evidence="4" key="1">
    <citation type="journal article" date="2020" name="Appl. Environ. Microbiol.">
        <title>Diazotrophic Anaeromyxobacter Isolates from Soils.</title>
        <authorList>
            <person name="Masuda Y."/>
            <person name="Yamanaka H."/>
            <person name="Xu Z.X."/>
            <person name="Shiratori Y."/>
            <person name="Aono T."/>
            <person name="Amachi S."/>
            <person name="Senoo K."/>
            <person name="Itoh H."/>
        </authorList>
    </citation>
    <scope>NUCLEOTIDE SEQUENCE [LARGE SCALE GENOMIC DNA]</scope>
    <source>
        <strain evidence="4">R267</strain>
    </source>
</reference>
<evidence type="ECO:0000313" key="4">
    <source>
        <dbReference type="Proteomes" id="UP000503640"/>
    </source>
</evidence>
<name>A0A7I9VK68_9BACT</name>
<dbReference type="RefSeq" id="WP_176063851.1">
    <property type="nucleotide sequence ID" value="NZ_BJTG01000002.1"/>
</dbReference>
<dbReference type="AlphaFoldDB" id="A0A7I9VK68"/>
<comment type="caution">
    <text evidence="3">The sequence shown here is derived from an EMBL/GenBank/DDBJ whole genome shotgun (WGS) entry which is preliminary data.</text>
</comment>
<evidence type="ECO:0000313" key="3">
    <source>
        <dbReference type="EMBL" id="GEJ56407.1"/>
    </source>
</evidence>
<feature type="region of interest" description="Disordered" evidence="1">
    <location>
        <begin position="21"/>
        <end position="41"/>
    </location>
</feature>
<organism evidence="3 4">
    <name type="scientific">Anaeromyxobacter diazotrophicus</name>
    <dbReference type="NCBI Taxonomy" id="2590199"/>
    <lineage>
        <taxon>Bacteria</taxon>
        <taxon>Pseudomonadati</taxon>
        <taxon>Myxococcota</taxon>
        <taxon>Myxococcia</taxon>
        <taxon>Myxococcales</taxon>
        <taxon>Cystobacterineae</taxon>
        <taxon>Anaeromyxobacteraceae</taxon>
        <taxon>Anaeromyxobacter</taxon>
    </lineage>
</organism>
<dbReference type="Proteomes" id="UP000503640">
    <property type="component" value="Unassembled WGS sequence"/>
</dbReference>
<keyword evidence="2" id="KW-0732">Signal</keyword>
<evidence type="ECO:0008006" key="5">
    <source>
        <dbReference type="Google" id="ProtNLM"/>
    </source>
</evidence>
<evidence type="ECO:0000256" key="1">
    <source>
        <dbReference type="SAM" id="MobiDB-lite"/>
    </source>
</evidence>
<sequence>MRIHALAGALLLCWTTVSHAEEPKPTDLGKTPTEEAKAEAPKSPPFTFALHGFVSGSVYMQDASLGPSEGQQSLFVNSQPPKQPNADKMIFGGDVRQSRFNFSVAGPQLPAFGGATPRAVLEIDFFGGFGSGNYGDVSVTPRLRWAYAELDWGGGNRVLFGQTNDLIFTIAPASLAHIAFPFGYGSGNIGWRRPGIFGFHTLGDKKAMNLEFAWEVGRSQWADAGGIGNNTVTSTAGTNTAGGDAYGFSNGVASGIPAVEARLMLASGGDWSLFSTGHYQRIDRSGVGALPTTTGGISSDLDVIAVNAGGKAKVGPLQLAATGFAGKNLAPLVGNFLQFNPNNRGDIHAVGGWVQAGFNLTKQLSIWGYAGIERPDEAEAIASGYTKLRNVTTVGMLQYRDSVKVGGASSDYAIGFEWIHMVTRSRQYATAAGVTPVVTAATAAGNSGDLDGNQWILSGNYFF</sequence>
<feature type="compositionally biased region" description="Basic and acidic residues" evidence="1">
    <location>
        <begin position="21"/>
        <end position="40"/>
    </location>
</feature>
<proteinExistence type="predicted"/>
<dbReference type="SUPFAM" id="SSF56935">
    <property type="entry name" value="Porins"/>
    <property type="match status" value="1"/>
</dbReference>
<dbReference type="EMBL" id="BJTG01000002">
    <property type="protein sequence ID" value="GEJ56407.1"/>
    <property type="molecule type" value="Genomic_DNA"/>
</dbReference>
<gene>
    <name evidence="3" type="ORF">AMYX_11480</name>
</gene>
<feature type="signal peptide" evidence="2">
    <location>
        <begin position="1"/>
        <end position="20"/>
    </location>
</feature>
<evidence type="ECO:0000256" key="2">
    <source>
        <dbReference type="SAM" id="SignalP"/>
    </source>
</evidence>
<keyword evidence="4" id="KW-1185">Reference proteome</keyword>
<accession>A0A7I9VK68</accession>
<feature type="chain" id="PRO_5029496424" description="Porin" evidence="2">
    <location>
        <begin position="21"/>
        <end position="463"/>
    </location>
</feature>